<feature type="compositionally biased region" description="Polar residues" evidence="5">
    <location>
        <begin position="1202"/>
        <end position="1211"/>
    </location>
</feature>
<keyword evidence="2" id="KW-0805">Transcription regulation</keyword>
<proteinExistence type="predicted"/>
<feature type="compositionally biased region" description="Low complexity" evidence="5">
    <location>
        <begin position="1212"/>
        <end position="1223"/>
    </location>
</feature>
<accession>A0AAN9YRX5</accession>
<feature type="region of interest" description="Disordered" evidence="5">
    <location>
        <begin position="852"/>
        <end position="880"/>
    </location>
</feature>
<gene>
    <name evidence="7" type="ORF">SLS62_006067</name>
</gene>
<dbReference type="Proteomes" id="UP001320420">
    <property type="component" value="Unassembled WGS sequence"/>
</dbReference>
<feature type="compositionally biased region" description="Low complexity" evidence="5">
    <location>
        <begin position="1156"/>
        <end position="1167"/>
    </location>
</feature>
<reference evidence="7 8" key="1">
    <citation type="submission" date="2024-02" db="EMBL/GenBank/DDBJ databases">
        <title>De novo assembly and annotation of 12 fungi associated with fruit tree decline syndrome in Ontario, Canada.</title>
        <authorList>
            <person name="Sulman M."/>
            <person name="Ellouze W."/>
            <person name="Ilyukhin E."/>
        </authorList>
    </citation>
    <scope>NUCLEOTIDE SEQUENCE [LARGE SCALE GENOMIC DNA]</scope>
    <source>
        <strain evidence="7 8">M11/M66-122</strain>
    </source>
</reference>
<dbReference type="SUPFAM" id="SSF51197">
    <property type="entry name" value="Clavaminate synthase-like"/>
    <property type="match status" value="1"/>
</dbReference>
<feature type="compositionally biased region" description="Acidic residues" evidence="5">
    <location>
        <begin position="1270"/>
        <end position="1285"/>
    </location>
</feature>
<dbReference type="InterPro" id="IPR003347">
    <property type="entry name" value="JmjC_dom"/>
</dbReference>
<feature type="compositionally biased region" description="Polar residues" evidence="5">
    <location>
        <begin position="1023"/>
        <end position="1034"/>
    </location>
</feature>
<dbReference type="InterPro" id="IPR018866">
    <property type="entry name" value="Znf-4CXXC_R1"/>
</dbReference>
<feature type="compositionally biased region" description="Acidic residues" evidence="5">
    <location>
        <begin position="972"/>
        <end position="982"/>
    </location>
</feature>
<dbReference type="Pfam" id="PF02373">
    <property type="entry name" value="JmjC"/>
    <property type="match status" value="1"/>
</dbReference>
<feature type="region of interest" description="Disordered" evidence="5">
    <location>
        <begin position="690"/>
        <end position="715"/>
    </location>
</feature>
<evidence type="ECO:0000256" key="4">
    <source>
        <dbReference type="ARBA" id="ARBA00023242"/>
    </source>
</evidence>
<dbReference type="GO" id="GO:0003677">
    <property type="term" value="F:DNA binding"/>
    <property type="evidence" value="ECO:0007669"/>
    <property type="project" value="InterPro"/>
</dbReference>
<comment type="caution">
    <text evidence="7">The sequence shown here is derived from an EMBL/GenBank/DDBJ whole genome shotgun (WGS) entry which is preliminary data.</text>
</comment>
<sequence length="1366" mass="150365">MSKALHPQAKFDPIPPDLDLHSLVDRTPNFDWVVRISLSQIRRLGPSGFEKLVQLHVIEGGRPLVIEGWNKVLPSDLFSAKWLERTHDKKQENVRDISAQSDIPMTTGHYLRSMRQLTNQWSPTNFRDERRQRLYLKDIDCPPEWLNHLKKVIPPNVFYMNDNVSANPNADNRGDDIFGAPESTPAVAGDLMSSLPEEMRAQNLMCYIGHEGTYTPAHREMCASLGQNIMVDASEDGNGEKAGSSIWFMTETKDREVVREYFLSMLGHDIEIEKHFAQINAWKKANFPVYIVEQKVGDFILVPPLAPHQVWNRGTRTMKVAWNRTTVETLDLALHEALPKARLVCRDEQYKNKAIIYHTLEKYYKDLQGSEESAEVGWLGLGQDLMQNSTRMKQMANDFRRLFGLYTEILVDEMFAYKQTDVEYIPFDSNITCSYCRSNIFNRFLTCKCCVRQLVNGDEDTYDICMECYVMGRSCVCISGLQWCEQWPWADLVEKHETWRSMVIKQDGFVDIGYSPQPLELVRKRTGKKAVAQICQEQLRRRPWNDITKPPEAPPEESEPDVDEDGRIKKKKKPVRKVKKGDVHRCHVCCHKDYTYKLNFCSTCQEAYCYGVLWRAFDTLPQAAMEAENWQCPKCLGFCNCGTCRRSGSTNPYVPKNTLLGHDTRPIADDRSVESIVDFRGHNLSWLKAAGEENRSKDSRRMQRLRQQADAEKAKDPLANIDAVDDAPHEMDSALQESIMNGYGDQSHVLGQNSYANGSGEPTAASGSRVATADMTGNGTQDFSQDGEGDSAYPDPSVMTGGRMMGMGFYEQDESADKILFDAFKMPSEDALNNEPEMSEFVKKTLRLAKRKARLENDDDPDFRGPRSHHRKKPRTGNIDQLVNLDPALLGSLGALGDGSTSTPTRVSAPASATGPPVDGAVQENQAQQAQEVPQAEEVQQAQQTRPTRPPLPVDPLRPILRHAKPKTSYVEAEEPIEDPEDAVPIRIVGNNGSDPQNVDGDPIDLAAHAIRALTGGLLGKENSGNETSHATPVSSGKRRGRPPRSSLGGASTNVSVPSSAAREPKKRGRPPRRSLDSSLLDSVESHGADVDETTPAQADDSVEAPASTGATMGTGKRRGRPPGRRSTLPTADTDDDQADSNSTPGSLPPRRRGRPPAAATAAAPQAEVPPPSNLRLSMAERMALKGKKVKIRSRPRDSLGATKTSSPVNKTTSATQSAAATPAPAPAPAPAAAPAPPSPKDVDMPDVEAELPDSFNAAGSVSKRGRSELDDEEFAPTPDDDDASESNSDSTATRPPPPSVKKGPTVVRLEYSSESGSESATAASDDDSGSESDGGGAQRRYVAARGRGRGRGRGGRFSGGLRGRA</sequence>
<dbReference type="Pfam" id="PF10497">
    <property type="entry name" value="zf-4CXXC_R1"/>
    <property type="match status" value="1"/>
</dbReference>
<evidence type="ECO:0000259" key="6">
    <source>
        <dbReference type="PROSITE" id="PS51184"/>
    </source>
</evidence>
<feature type="compositionally biased region" description="Basic residues" evidence="5">
    <location>
        <begin position="1185"/>
        <end position="1194"/>
    </location>
</feature>
<feature type="region of interest" description="Disordered" evidence="5">
    <location>
        <begin position="755"/>
        <end position="791"/>
    </location>
</feature>
<dbReference type="InterPro" id="IPR017956">
    <property type="entry name" value="AT_hook_DNA-bd_motif"/>
</dbReference>
<comment type="subcellular location">
    <subcellularLocation>
        <location evidence="1">Nucleus</location>
    </subcellularLocation>
</comment>
<evidence type="ECO:0000313" key="8">
    <source>
        <dbReference type="Proteomes" id="UP001320420"/>
    </source>
</evidence>
<dbReference type="SMART" id="SM00558">
    <property type="entry name" value="JmjC"/>
    <property type="match status" value="1"/>
</dbReference>
<feature type="region of interest" description="Disordered" evidence="5">
    <location>
        <begin position="894"/>
        <end position="1003"/>
    </location>
</feature>
<keyword evidence="4" id="KW-0539">Nucleus</keyword>
<feature type="region of interest" description="Disordered" evidence="5">
    <location>
        <begin position="545"/>
        <end position="576"/>
    </location>
</feature>
<feature type="compositionally biased region" description="Acidic residues" evidence="5">
    <location>
        <begin position="554"/>
        <end position="564"/>
    </location>
</feature>
<organism evidence="7 8">
    <name type="scientific">Diatrype stigma</name>
    <dbReference type="NCBI Taxonomy" id="117547"/>
    <lineage>
        <taxon>Eukaryota</taxon>
        <taxon>Fungi</taxon>
        <taxon>Dikarya</taxon>
        <taxon>Ascomycota</taxon>
        <taxon>Pezizomycotina</taxon>
        <taxon>Sordariomycetes</taxon>
        <taxon>Xylariomycetidae</taxon>
        <taxon>Xylariales</taxon>
        <taxon>Diatrypaceae</taxon>
        <taxon>Diatrype</taxon>
    </lineage>
</organism>
<name>A0AAN9YRX5_9PEZI</name>
<evidence type="ECO:0000256" key="5">
    <source>
        <dbReference type="SAM" id="MobiDB-lite"/>
    </source>
</evidence>
<dbReference type="GO" id="GO:0005634">
    <property type="term" value="C:nucleus"/>
    <property type="evidence" value="ECO:0007669"/>
    <property type="project" value="UniProtKB-SubCell"/>
</dbReference>
<feature type="region of interest" description="Disordered" evidence="5">
    <location>
        <begin position="1018"/>
        <end position="1366"/>
    </location>
</feature>
<dbReference type="PROSITE" id="PS51184">
    <property type="entry name" value="JMJC"/>
    <property type="match status" value="1"/>
</dbReference>
<keyword evidence="3" id="KW-0804">Transcription</keyword>
<evidence type="ECO:0000256" key="1">
    <source>
        <dbReference type="ARBA" id="ARBA00004123"/>
    </source>
</evidence>
<feature type="compositionally biased region" description="Low complexity" evidence="5">
    <location>
        <begin position="921"/>
        <end position="947"/>
    </location>
</feature>
<protein>
    <recommendedName>
        <fullName evidence="6">JmjC domain-containing protein</fullName>
    </recommendedName>
</protein>
<feature type="compositionally biased region" description="Polar residues" evidence="5">
    <location>
        <begin position="775"/>
        <end position="784"/>
    </location>
</feature>
<feature type="compositionally biased region" description="Pro residues" evidence="5">
    <location>
        <begin position="1224"/>
        <end position="1240"/>
    </location>
</feature>
<dbReference type="SMART" id="SM00384">
    <property type="entry name" value="AT_hook"/>
    <property type="match status" value="4"/>
</dbReference>
<evidence type="ECO:0000256" key="2">
    <source>
        <dbReference type="ARBA" id="ARBA00023015"/>
    </source>
</evidence>
<keyword evidence="8" id="KW-1185">Reference proteome</keyword>
<evidence type="ECO:0000313" key="7">
    <source>
        <dbReference type="EMBL" id="KAK7751924.1"/>
    </source>
</evidence>
<dbReference type="EMBL" id="JAKJXP020000043">
    <property type="protein sequence ID" value="KAK7751924.1"/>
    <property type="molecule type" value="Genomic_DNA"/>
</dbReference>
<feature type="compositionally biased region" description="Gly residues" evidence="5">
    <location>
        <begin position="1356"/>
        <end position="1366"/>
    </location>
</feature>
<dbReference type="Gene3D" id="2.60.120.650">
    <property type="entry name" value="Cupin"/>
    <property type="match status" value="1"/>
</dbReference>
<feature type="domain" description="JmjC" evidence="6">
    <location>
        <begin position="169"/>
        <end position="341"/>
    </location>
</feature>
<feature type="compositionally biased region" description="Basic residues" evidence="5">
    <location>
        <begin position="866"/>
        <end position="875"/>
    </location>
</feature>
<feature type="compositionally biased region" description="Low complexity" evidence="5">
    <location>
        <begin position="1313"/>
        <end position="1324"/>
    </location>
</feature>
<evidence type="ECO:0000256" key="3">
    <source>
        <dbReference type="ARBA" id="ARBA00023163"/>
    </source>
</evidence>